<dbReference type="EMBL" id="OX465081">
    <property type="protein sequence ID" value="CAI9284468.1"/>
    <property type="molecule type" value="Genomic_DNA"/>
</dbReference>
<evidence type="ECO:0000259" key="3">
    <source>
        <dbReference type="Pfam" id="PF23282"/>
    </source>
</evidence>
<dbReference type="InterPro" id="IPR044974">
    <property type="entry name" value="Disease_R_plants"/>
</dbReference>
<dbReference type="Pfam" id="PF23282">
    <property type="entry name" value="WHD_ROQ1"/>
    <property type="match status" value="1"/>
</dbReference>
<reference evidence="4" key="1">
    <citation type="submission" date="2023-04" db="EMBL/GenBank/DDBJ databases">
        <authorList>
            <person name="Vijverberg K."/>
            <person name="Xiong W."/>
            <person name="Schranz E."/>
        </authorList>
    </citation>
    <scope>NUCLEOTIDE SEQUENCE</scope>
</reference>
<organism evidence="4 5">
    <name type="scientific">Lactuca saligna</name>
    <name type="common">Willowleaf lettuce</name>
    <dbReference type="NCBI Taxonomy" id="75948"/>
    <lineage>
        <taxon>Eukaryota</taxon>
        <taxon>Viridiplantae</taxon>
        <taxon>Streptophyta</taxon>
        <taxon>Embryophyta</taxon>
        <taxon>Tracheophyta</taxon>
        <taxon>Spermatophyta</taxon>
        <taxon>Magnoliopsida</taxon>
        <taxon>eudicotyledons</taxon>
        <taxon>Gunneridae</taxon>
        <taxon>Pentapetalae</taxon>
        <taxon>asterids</taxon>
        <taxon>campanulids</taxon>
        <taxon>Asterales</taxon>
        <taxon>Asteraceae</taxon>
        <taxon>Cichorioideae</taxon>
        <taxon>Cichorieae</taxon>
        <taxon>Lactucinae</taxon>
        <taxon>Lactuca</taxon>
    </lineage>
</organism>
<dbReference type="InterPro" id="IPR042197">
    <property type="entry name" value="Apaf_helical"/>
</dbReference>
<protein>
    <recommendedName>
        <fullName evidence="3">Disease resistance protein Roq1-like winged-helix domain-containing protein</fullName>
    </recommendedName>
</protein>
<keyword evidence="2" id="KW-0677">Repeat</keyword>
<dbReference type="InterPro" id="IPR058192">
    <property type="entry name" value="WHD_ROQ1-like"/>
</dbReference>
<dbReference type="InterPro" id="IPR032675">
    <property type="entry name" value="LRR_dom_sf"/>
</dbReference>
<dbReference type="AlphaFoldDB" id="A0AA35Z250"/>
<name>A0AA35Z250_LACSI</name>
<evidence type="ECO:0000313" key="4">
    <source>
        <dbReference type="EMBL" id="CAI9284468.1"/>
    </source>
</evidence>
<dbReference type="Gene3D" id="1.10.8.430">
    <property type="entry name" value="Helical domain of apoptotic protease-activating factors"/>
    <property type="match status" value="1"/>
</dbReference>
<feature type="domain" description="Disease resistance protein Roq1-like winged-helix" evidence="3">
    <location>
        <begin position="75"/>
        <end position="128"/>
    </location>
</feature>
<evidence type="ECO:0000313" key="5">
    <source>
        <dbReference type="Proteomes" id="UP001177003"/>
    </source>
</evidence>
<gene>
    <name evidence="4" type="ORF">LSALG_LOCUS23993</name>
</gene>
<evidence type="ECO:0000256" key="1">
    <source>
        <dbReference type="ARBA" id="ARBA00022614"/>
    </source>
</evidence>
<dbReference type="Proteomes" id="UP001177003">
    <property type="component" value="Chromosome 5"/>
</dbReference>
<evidence type="ECO:0000256" key="2">
    <source>
        <dbReference type="ARBA" id="ARBA00022737"/>
    </source>
</evidence>
<accession>A0AA35Z250</accession>
<dbReference type="SUPFAM" id="SSF52058">
    <property type="entry name" value="L domain-like"/>
    <property type="match status" value="1"/>
</dbReference>
<dbReference type="GO" id="GO:0006952">
    <property type="term" value="P:defense response"/>
    <property type="evidence" value="ECO:0007669"/>
    <property type="project" value="InterPro"/>
</dbReference>
<dbReference type="PANTHER" id="PTHR11017:SF544">
    <property type="entry name" value="ADP-RIBOSYL CYCLASE_CYCLIC ADP-RIBOSE HYDROLASE"/>
    <property type="match status" value="1"/>
</dbReference>
<dbReference type="InterPro" id="IPR027417">
    <property type="entry name" value="P-loop_NTPase"/>
</dbReference>
<keyword evidence="5" id="KW-1185">Reference proteome</keyword>
<dbReference type="PANTHER" id="PTHR11017">
    <property type="entry name" value="LEUCINE-RICH REPEAT-CONTAINING PROTEIN"/>
    <property type="match status" value="1"/>
</dbReference>
<dbReference type="Gene3D" id="3.80.10.10">
    <property type="entry name" value="Ribonuclease Inhibitor"/>
    <property type="match status" value="1"/>
</dbReference>
<sequence length="461" mass="53495">MYAFGRVIPNLWYKELSQRVVHYAARLPLTIKVLGSFLCDKSELEWIDVLERLKTIPLMETLGKLETSYISLENDYKEIFLNVACIMKGWSKPLAIKVLESCGFNARIGLRVLEQKSLITINERCGFHVGIRSRVLEPISHITINHDKYLGVHDHIEELGRHIIRHSHPDKPNKHSHLWNDEEIKDILTNDLGTQATRYIKFNMGKISPEIVMKGLRKMEELRFLDVSLPKTFQAFNLVPLEISDSRIIQLWEGGERKVLNKLRFLDLSHSKLRTIDLGLTPNLETLTLTNCSDLIKLRIPNRCLNLRSLKLNNSKLRTLDIRLTPNIEYLDLGKCYDLREFHIPSRCLEKLVYFNLVGCLSFRSFKYKIESDASYSEVESLKVVSLPELHLSVHAINVLCPFHHDNNFLKFRFACHYKEEQPLLTRNLEKLLSIGFCGCTNLDTFSRSICGLQLLRKLRN</sequence>
<proteinExistence type="predicted"/>
<dbReference type="SUPFAM" id="SSF52540">
    <property type="entry name" value="P-loop containing nucleoside triphosphate hydrolases"/>
    <property type="match status" value="1"/>
</dbReference>
<keyword evidence="1" id="KW-0433">Leucine-rich repeat</keyword>